<dbReference type="Bgee" id="ENSACAG00000016892">
    <property type="expression patterns" value="Expressed in testis and 13 other cell types or tissues"/>
</dbReference>
<organism evidence="2 3">
    <name type="scientific">Anolis carolinensis</name>
    <name type="common">Green anole</name>
    <name type="synonym">American chameleon</name>
    <dbReference type="NCBI Taxonomy" id="28377"/>
    <lineage>
        <taxon>Eukaryota</taxon>
        <taxon>Metazoa</taxon>
        <taxon>Chordata</taxon>
        <taxon>Craniata</taxon>
        <taxon>Vertebrata</taxon>
        <taxon>Euteleostomi</taxon>
        <taxon>Lepidosauria</taxon>
        <taxon>Squamata</taxon>
        <taxon>Bifurcata</taxon>
        <taxon>Unidentata</taxon>
        <taxon>Episquamata</taxon>
        <taxon>Toxicofera</taxon>
        <taxon>Iguania</taxon>
        <taxon>Dactyloidae</taxon>
        <taxon>Anolis</taxon>
    </lineage>
</organism>
<evidence type="ECO:0000256" key="1">
    <source>
        <dbReference type="SAM" id="MobiDB-lite"/>
    </source>
</evidence>
<dbReference type="AlphaFoldDB" id="A0A803T7Q1"/>
<evidence type="ECO:0008006" key="4">
    <source>
        <dbReference type="Google" id="ProtNLM"/>
    </source>
</evidence>
<feature type="compositionally biased region" description="Gly residues" evidence="1">
    <location>
        <begin position="17"/>
        <end position="27"/>
    </location>
</feature>
<dbReference type="GeneTree" id="ENSGT00940000157404"/>
<feature type="region of interest" description="Disordered" evidence="1">
    <location>
        <begin position="1"/>
        <end position="90"/>
    </location>
</feature>
<reference evidence="2 3" key="1">
    <citation type="submission" date="2009-12" db="EMBL/GenBank/DDBJ databases">
        <title>The Genome Sequence of Anolis carolinensis (Green Anole Lizard).</title>
        <authorList>
            <consortium name="The Genome Sequencing Platform"/>
            <person name="Di Palma F."/>
            <person name="Alfoldi J."/>
            <person name="Heiman D."/>
            <person name="Young S."/>
            <person name="Grabherr M."/>
            <person name="Johnson J."/>
            <person name="Lander E.S."/>
            <person name="Lindblad-Toh K."/>
        </authorList>
    </citation>
    <scope>NUCLEOTIDE SEQUENCE [LARGE SCALE GENOMIC DNA]</scope>
    <source>
        <strain evidence="2 3">JBL SC #1</strain>
    </source>
</reference>
<reference evidence="2" key="2">
    <citation type="submission" date="2025-08" db="UniProtKB">
        <authorList>
            <consortium name="Ensembl"/>
        </authorList>
    </citation>
    <scope>IDENTIFICATION</scope>
</reference>
<dbReference type="InterPro" id="IPR043472">
    <property type="entry name" value="Macro_dom-like"/>
</dbReference>
<dbReference type="Ensembl" id="ENSACAT00000045172.1">
    <property type="protein sequence ID" value="ENSACAP00000031241.1"/>
    <property type="gene ID" value="ENSACAG00000016892.3"/>
</dbReference>
<feature type="compositionally biased region" description="Basic and acidic residues" evidence="1">
    <location>
        <begin position="34"/>
        <end position="63"/>
    </location>
</feature>
<dbReference type="Proteomes" id="UP000001646">
    <property type="component" value="Chromosome 1"/>
</dbReference>
<dbReference type="PANTHER" id="PTHR11106:SF104">
    <property type="entry name" value="ADP-RIBOSE GLYCOHYDROLASE MACROD2"/>
    <property type="match status" value="1"/>
</dbReference>
<reference evidence="2" key="3">
    <citation type="submission" date="2025-09" db="UniProtKB">
        <authorList>
            <consortium name="Ensembl"/>
        </authorList>
    </citation>
    <scope>IDENTIFICATION</scope>
</reference>
<accession>A0A803T7Q1</accession>
<proteinExistence type="predicted"/>
<keyword evidence="3" id="KW-1185">Reference proteome</keyword>
<sequence length="215" mass="24108">MAEGAGLPDERRTRGPMGSGEGGGRCGGVCRVTARRDPVDARGEKARGVRESGRKEGRKERRQAGGRSASSPSRLTSPHLSPFPPQPVSLGNLQLKAAASHSTMYPGNKRKKIWREEKERLLKMTLEERRKEYLRDYVPLKDIPTWMEEMKSKTQSDEENTQEALPVQKCLSEKVSLYRGDITVLEIDAIVNAGCTKNFRSIVIMKIPENMFTLH</sequence>
<dbReference type="Gene3D" id="3.40.220.10">
    <property type="entry name" value="Leucine Aminopeptidase, subunit E, domain 1"/>
    <property type="match status" value="1"/>
</dbReference>
<dbReference type="PANTHER" id="PTHR11106">
    <property type="entry name" value="GANGLIOSIDE INDUCED DIFFERENTIATION ASSOCIATED PROTEIN 2-RELATED"/>
    <property type="match status" value="1"/>
</dbReference>
<feature type="compositionally biased region" description="Polar residues" evidence="1">
    <location>
        <begin position="68"/>
        <end position="79"/>
    </location>
</feature>
<dbReference type="InParanoid" id="A0A803T7Q1"/>
<protein>
    <recommendedName>
        <fullName evidence="4">Mono-ADP ribosylhydrolase 2</fullName>
    </recommendedName>
</protein>
<name>A0A803T7Q1_ANOCA</name>
<evidence type="ECO:0000313" key="2">
    <source>
        <dbReference type="Ensembl" id="ENSACAP00000031241.1"/>
    </source>
</evidence>
<evidence type="ECO:0000313" key="3">
    <source>
        <dbReference type="Proteomes" id="UP000001646"/>
    </source>
</evidence>